<evidence type="ECO:0000313" key="2">
    <source>
        <dbReference type="Proteomes" id="UP000269301"/>
    </source>
</evidence>
<organism evidence="1 2">
    <name type="scientific">Oceanobacillus halophilus</name>
    <dbReference type="NCBI Taxonomy" id="930130"/>
    <lineage>
        <taxon>Bacteria</taxon>
        <taxon>Bacillati</taxon>
        <taxon>Bacillota</taxon>
        <taxon>Bacilli</taxon>
        <taxon>Bacillales</taxon>
        <taxon>Bacillaceae</taxon>
        <taxon>Oceanobacillus</taxon>
    </lineage>
</organism>
<keyword evidence="2" id="KW-1185">Reference proteome</keyword>
<proteinExistence type="predicted"/>
<gene>
    <name evidence="1" type="ORF">D8M06_07000</name>
</gene>
<dbReference type="RefSeq" id="WP_121203696.1">
    <property type="nucleotide sequence ID" value="NZ_RBZP01000003.1"/>
</dbReference>
<evidence type="ECO:0000313" key="1">
    <source>
        <dbReference type="EMBL" id="RKQ34663.1"/>
    </source>
</evidence>
<dbReference type="Proteomes" id="UP000269301">
    <property type="component" value="Unassembled WGS sequence"/>
</dbReference>
<dbReference type="OrthoDB" id="2649700at2"/>
<comment type="caution">
    <text evidence="1">The sequence shown here is derived from an EMBL/GenBank/DDBJ whole genome shotgun (WGS) entry which is preliminary data.</text>
</comment>
<protein>
    <recommendedName>
        <fullName evidence="3">Ribosomal protein L7/L12 C-terminal domain-containing protein</fullName>
    </recommendedName>
</protein>
<dbReference type="EMBL" id="RBZP01000003">
    <property type="protein sequence ID" value="RKQ34663.1"/>
    <property type="molecule type" value="Genomic_DNA"/>
</dbReference>
<dbReference type="AlphaFoldDB" id="A0A495A547"/>
<sequence length="92" mass="10455">MAIHFLEVAALVGILYLLFKVVKLQNYVRGMKYNLDLIMKQVGTPENPIDDELHILLKEGKDVKAVKVAREKMGLSLLEGKQYVDKLKADIE</sequence>
<reference evidence="1 2" key="1">
    <citation type="journal article" date="2016" name="Int. J. Syst. Evol. Microbiol.">
        <title>Oceanobacillus halophilus sp. nov., a novel moderately halophilic bacterium from a hypersaline lake.</title>
        <authorList>
            <person name="Amoozegar M.A."/>
            <person name="Bagheri M."/>
            <person name="Makhdoumi A."/>
            <person name="Nikou M.M."/>
            <person name="Fazeli S.A.S."/>
            <person name="Schumann P."/>
            <person name="Sproer C."/>
            <person name="Sanchez-Porro C."/>
            <person name="Ventosa A."/>
        </authorList>
    </citation>
    <scope>NUCLEOTIDE SEQUENCE [LARGE SCALE GENOMIC DNA]</scope>
    <source>
        <strain evidence="1 2">DSM 23996</strain>
    </source>
</reference>
<accession>A0A495A547</accession>
<evidence type="ECO:0008006" key="3">
    <source>
        <dbReference type="Google" id="ProtNLM"/>
    </source>
</evidence>
<name>A0A495A547_9BACI</name>